<keyword evidence="1" id="KW-0676">Redox-active center</keyword>
<name>A0A4R6Z2N2_9GAMM</name>
<dbReference type="InterPro" id="IPR002109">
    <property type="entry name" value="Glutaredoxin"/>
</dbReference>
<dbReference type="SUPFAM" id="SSF52833">
    <property type="entry name" value="Thioredoxin-like"/>
    <property type="match status" value="1"/>
</dbReference>
<evidence type="ECO:0000259" key="3">
    <source>
        <dbReference type="Pfam" id="PF00462"/>
    </source>
</evidence>
<proteinExistence type="predicted"/>
<dbReference type="InterPro" id="IPR017937">
    <property type="entry name" value="Thioredoxin_CS"/>
</dbReference>
<dbReference type="Proteomes" id="UP000295293">
    <property type="component" value="Unassembled WGS sequence"/>
</dbReference>
<dbReference type="RefSeq" id="WP_133818225.1">
    <property type="nucleotide sequence ID" value="NZ_SNZH01000004.1"/>
</dbReference>
<evidence type="ECO:0000313" key="5">
    <source>
        <dbReference type="Proteomes" id="UP000295293"/>
    </source>
</evidence>
<feature type="domain" description="Glutaredoxin" evidence="3">
    <location>
        <begin position="44"/>
        <end position="102"/>
    </location>
</feature>
<dbReference type="CDD" id="cd02976">
    <property type="entry name" value="NrdH"/>
    <property type="match status" value="1"/>
</dbReference>
<organism evidence="4 5">
    <name type="scientific">Tahibacter aquaticus</name>
    <dbReference type="NCBI Taxonomy" id="520092"/>
    <lineage>
        <taxon>Bacteria</taxon>
        <taxon>Pseudomonadati</taxon>
        <taxon>Pseudomonadota</taxon>
        <taxon>Gammaproteobacteria</taxon>
        <taxon>Lysobacterales</taxon>
        <taxon>Rhodanobacteraceae</taxon>
        <taxon>Tahibacter</taxon>
    </lineage>
</organism>
<dbReference type="InterPro" id="IPR036249">
    <property type="entry name" value="Thioredoxin-like_sf"/>
</dbReference>
<dbReference type="PROSITE" id="PS51354">
    <property type="entry name" value="GLUTAREDOXIN_2"/>
    <property type="match status" value="1"/>
</dbReference>
<feature type="chain" id="PRO_5020941374" evidence="2">
    <location>
        <begin position="24"/>
        <end position="124"/>
    </location>
</feature>
<accession>A0A4R6Z2N2</accession>
<evidence type="ECO:0000256" key="1">
    <source>
        <dbReference type="ARBA" id="ARBA00023284"/>
    </source>
</evidence>
<dbReference type="OrthoDB" id="8991911at2"/>
<dbReference type="EMBL" id="SNZH01000004">
    <property type="protein sequence ID" value="TDR45867.1"/>
    <property type="molecule type" value="Genomic_DNA"/>
</dbReference>
<feature type="signal peptide" evidence="2">
    <location>
        <begin position="1"/>
        <end position="23"/>
    </location>
</feature>
<evidence type="ECO:0000313" key="4">
    <source>
        <dbReference type="EMBL" id="TDR45867.1"/>
    </source>
</evidence>
<sequence>MKDLSPLKVLGIVAAVVFLAAAAAHKHRQTREADPRRATGASGIVVLTTDWCGYCDQLKAALDEADVPYSELDVEDGAAGENAYNAVGGRGVPVTVIGQNVVHGYNAPRLTSLLKELGHDVRLQ</sequence>
<keyword evidence="2" id="KW-0732">Signal</keyword>
<reference evidence="4 5" key="1">
    <citation type="submission" date="2019-03" db="EMBL/GenBank/DDBJ databases">
        <title>Genomic Encyclopedia of Type Strains, Phase IV (KMG-IV): sequencing the most valuable type-strain genomes for metagenomic binning, comparative biology and taxonomic classification.</title>
        <authorList>
            <person name="Goeker M."/>
        </authorList>
    </citation>
    <scope>NUCLEOTIDE SEQUENCE [LARGE SCALE GENOMIC DNA]</scope>
    <source>
        <strain evidence="4 5">DSM 21667</strain>
    </source>
</reference>
<dbReference type="Pfam" id="PF00462">
    <property type="entry name" value="Glutaredoxin"/>
    <property type="match status" value="1"/>
</dbReference>
<dbReference type="PROSITE" id="PS00194">
    <property type="entry name" value="THIOREDOXIN_1"/>
    <property type="match status" value="1"/>
</dbReference>
<comment type="caution">
    <text evidence="4">The sequence shown here is derived from an EMBL/GenBank/DDBJ whole genome shotgun (WGS) entry which is preliminary data.</text>
</comment>
<keyword evidence="5" id="KW-1185">Reference proteome</keyword>
<dbReference type="AlphaFoldDB" id="A0A4R6Z2N2"/>
<dbReference type="Gene3D" id="3.40.30.10">
    <property type="entry name" value="Glutaredoxin"/>
    <property type="match status" value="1"/>
</dbReference>
<protein>
    <submittedName>
        <fullName evidence="4">Glutaredoxin</fullName>
    </submittedName>
</protein>
<gene>
    <name evidence="4" type="ORF">DFR29_104297</name>
</gene>
<evidence type="ECO:0000256" key="2">
    <source>
        <dbReference type="SAM" id="SignalP"/>
    </source>
</evidence>